<reference evidence="1 2" key="1">
    <citation type="submission" date="2019-01" db="EMBL/GenBank/DDBJ databases">
        <title>Sequencing the genomes of 1000 actinobacteria strains.</title>
        <authorList>
            <person name="Klenk H.-P."/>
        </authorList>
    </citation>
    <scope>NUCLEOTIDE SEQUENCE [LARGE SCALE GENOMIC DNA]</scope>
    <source>
        <strain evidence="1 2">DSM 43925</strain>
    </source>
</reference>
<evidence type="ECO:0000313" key="2">
    <source>
        <dbReference type="Proteomes" id="UP000284824"/>
    </source>
</evidence>
<protein>
    <submittedName>
        <fullName evidence="1">Uncharacterized protein</fullName>
    </submittedName>
</protein>
<keyword evidence="2" id="KW-1185">Reference proteome</keyword>
<name>A0A438M6R4_9ACTN</name>
<sequence>MVIVQRIVVEWTKEERGAEQAALRSHVPSAMELPPMPDAALAVHEVLAEGRTGYLPVETTAEHSLPRQLLGLRFALSGDGVLVSRTSAHDAHPQLRRPHQLFLLRPGERARYQANFRYSSSRTQWYYTEWQVNMAYAPWRRDLFVDSDLVFDYEKDERVSLYGGPR</sequence>
<dbReference type="AlphaFoldDB" id="A0A438M6R4"/>
<dbReference type="Proteomes" id="UP000284824">
    <property type="component" value="Unassembled WGS sequence"/>
</dbReference>
<gene>
    <name evidence="1" type="ORF">EDD27_3930</name>
</gene>
<dbReference type="EMBL" id="SAUN01000001">
    <property type="protein sequence ID" value="RVX41403.1"/>
    <property type="molecule type" value="Genomic_DNA"/>
</dbReference>
<proteinExistence type="predicted"/>
<organism evidence="1 2">
    <name type="scientific">Nonomuraea polychroma</name>
    <dbReference type="NCBI Taxonomy" id="46176"/>
    <lineage>
        <taxon>Bacteria</taxon>
        <taxon>Bacillati</taxon>
        <taxon>Actinomycetota</taxon>
        <taxon>Actinomycetes</taxon>
        <taxon>Streptosporangiales</taxon>
        <taxon>Streptosporangiaceae</taxon>
        <taxon>Nonomuraea</taxon>
    </lineage>
</organism>
<dbReference type="OrthoDB" id="3295282at2"/>
<comment type="caution">
    <text evidence="1">The sequence shown here is derived from an EMBL/GenBank/DDBJ whole genome shotgun (WGS) entry which is preliminary data.</text>
</comment>
<dbReference type="RefSeq" id="WP_127933649.1">
    <property type="nucleotide sequence ID" value="NZ_SAUN01000001.1"/>
</dbReference>
<evidence type="ECO:0000313" key="1">
    <source>
        <dbReference type="EMBL" id="RVX41403.1"/>
    </source>
</evidence>
<accession>A0A438M6R4</accession>